<dbReference type="InterPro" id="IPR005368">
    <property type="entry name" value="UPF0175"/>
</dbReference>
<dbReference type="CDD" id="cd22231">
    <property type="entry name" value="RHH_NikR_HicB-like"/>
    <property type="match status" value="1"/>
</dbReference>
<dbReference type="EMBL" id="MT631174">
    <property type="protein sequence ID" value="QNO46239.1"/>
    <property type="molecule type" value="Genomic_DNA"/>
</dbReference>
<dbReference type="EMBL" id="MT631054">
    <property type="protein sequence ID" value="QNO44997.1"/>
    <property type="molecule type" value="Genomic_DNA"/>
</dbReference>
<reference evidence="1" key="1">
    <citation type="submission" date="2020-06" db="EMBL/GenBank/DDBJ databases">
        <title>Unique genomic features of the anaerobic methanotrophic archaea.</title>
        <authorList>
            <person name="Chadwick G.L."/>
            <person name="Skennerton C.T."/>
            <person name="Laso-Perez R."/>
            <person name="Leu A.O."/>
            <person name="Speth D.R."/>
            <person name="Yu H."/>
            <person name="Morgan-Lang C."/>
            <person name="Hatzenpichler R."/>
            <person name="Goudeau D."/>
            <person name="Malmstrom R."/>
            <person name="Brazelton W.J."/>
            <person name="Woyke T."/>
            <person name="Hallam S.J."/>
            <person name="Tyson G.W."/>
            <person name="Wegener G."/>
            <person name="Boetius A."/>
            <person name="Orphan V."/>
        </authorList>
    </citation>
    <scope>NUCLEOTIDE SEQUENCE</scope>
</reference>
<evidence type="ECO:0000313" key="1">
    <source>
        <dbReference type="EMBL" id="QNO44997.1"/>
    </source>
</evidence>
<dbReference type="GO" id="GO:0006355">
    <property type="term" value="P:regulation of DNA-templated transcription"/>
    <property type="evidence" value="ECO:0007669"/>
    <property type="project" value="InterPro"/>
</dbReference>
<proteinExistence type="predicted"/>
<accession>A0A7G9YAG3</accession>
<dbReference type="EMBL" id="MT631076">
    <property type="protein sequence ID" value="QNO45141.1"/>
    <property type="molecule type" value="Genomic_DNA"/>
</dbReference>
<evidence type="ECO:0000313" key="2">
    <source>
        <dbReference type="EMBL" id="QNO45141.1"/>
    </source>
</evidence>
<protein>
    <submittedName>
        <fullName evidence="1">Uncharacterized protein</fullName>
    </submittedName>
</protein>
<name>A0A7G9YAG3_9EURY</name>
<dbReference type="InterPro" id="IPR010985">
    <property type="entry name" value="Ribbon_hlx_hlx"/>
</dbReference>
<evidence type="ECO:0000313" key="3">
    <source>
        <dbReference type="EMBL" id="QNO46239.1"/>
    </source>
</evidence>
<dbReference type="Pfam" id="PF03683">
    <property type="entry name" value="UPF0175"/>
    <property type="match status" value="1"/>
</dbReference>
<gene>
    <name evidence="3" type="ORF">FKLPNGDM_00007</name>
    <name evidence="2" type="ORF">NBMHDOOP_00008</name>
    <name evidence="1" type="ORF">OKFPPPCE_00005</name>
</gene>
<sequence>MDAVDFPANMDEELNILVKKGYYPSKSDLLRDAFRVLLNTRSELKISLAIELYMVGKISISRAAEFAGVTTIEFKEIMAGRGIVRETEGKSAKEMDTKLEKLGIV</sequence>
<dbReference type="SUPFAM" id="SSF47598">
    <property type="entry name" value="Ribbon-helix-helix"/>
    <property type="match status" value="1"/>
</dbReference>
<organism evidence="1">
    <name type="scientific">Candidatus Methanogaster sp. ANME-2c ERB4</name>
    <dbReference type="NCBI Taxonomy" id="2759911"/>
    <lineage>
        <taxon>Archaea</taxon>
        <taxon>Methanobacteriati</taxon>
        <taxon>Methanobacteriota</taxon>
        <taxon>Stenosarchaea group</taxon>
        <taxon>Methanomicrobia</taxon>
        <taxon>Methanosarcinales</taxon>
        <taxon>ANME-2 cluster</taxon>
        <taxon>Candidatus Methanogasteraceae</taxon>
        <taxon>Candidatus Methanogaster</taxon>
    </lineage>
</organism>
<dbReference type="AlphaFoldDB" id="A0A7G9YAG3"/>